<reference evidence="1" key="1">
    <citation type="journal article" date="2019" name="bioRxiv">
        <title>The Genome of the Zebra Mussel, Dreissena polymorpha: A Resource for Invasive Species Research.</title>
        <authorList>
            <person name="McCartney M.A."/>
            <person name="Auch B."/>
            <person name="Kono T."/>
            <person name="Mallez S."/>
            <person name="Zhang Y."/>
            <person name="Obille A."/>
            <person name="Becker A."/>
            <person name="Abrahante J.E."/>
            <person name="Garbe J."/>
            <person name="Badalamenti J.P."/>
            <person name="Herman A."/>
            <person name="Mangelson H."/>
            <person name="Liachko I."/>
            <person name="Sullivan S."/>
            <person name="Sone E.D."/>
            <person name="Koren S."/>
            <person name="Silverstein K.A.T."/>
            <person name="Beckman K.B."/>
            <person name="Gohl D.M."/>
        </authorList>
    </citation>
    <scope>NUCLEOTIDE SEQUENCE</scope>
    <source>
        <strain evidence="1">Duluth1</strain>
        <tissue evidence="1">Whole animal</tissue>
    </source>
</reference>
<accession>A0A9D4LA77</accession>
<keyword evidence="2" id="KW-1185">Reference proteome</keyword>
<proteinExistence type="predicted"/>
<protein>
    <submittedName>
        <fullName evidence="1">Uncharacterized protein</fullName>
    </submittedName>
</protein>
<comment type="caution">
    <text evidence="1">The sequence shown here is derived from an EMBL/GenBank/DDBJ whole genome shotgun (WGS) entry which is preliminary data.</text>
</comment>
<evidence type="ECO:0000313" key="1">
    <source>
        <dbReference type="EMBL" id="KAH3854840.1"/>
    </source>
</evidence>
<organism evidence="1 2">
    <name type="scientific">Dreissena polymorpha</name>
    <name type="common">Zebra mussel</name>
    <name type="synonym">Mytilus polymorpha</name>
    <dbReference type="NCBI Taxonomy" id="45954"/>
    <lineage>
        <taxon>Eukaryota</taxon>
        <taxon>Metazoa</taxon>
        <taxon>Spiralia</taxon>
        <taxon>Lophotrochozoa</taxon>
        <taxon>Mollusca</taxon>
        <taxon>Bivalvia</taxon>
        <taxon>Autobranchia</taxon>
        <taxon>Heteroconchia</taxon>
        <taxon>Euheterodonta</taxon>
        <taxon>Imparidentia</taxon>
        <taxon>Neoheterodontei</taxon>
        <taxon>Myida</taxon>
        <taxon>Dreissenoidea</taxon>
        <taxon>Dreissenidae</taxon>
        <taxon>Dreissena</taxon>
    </lineage>
</organism>
<sequence>MASTIFKDFDDAVMVSAGVSTYRDTFGDLSTGTLTQVNISTTFRSQFQFRTDGPVDVARFCCRVEYLLIQIVRRRHYSNTRTFVCFLSLQSQPISM</sequence>
<evidence type="ECO:0000313" key="2">
    <source>
        <dbReference type="Proteomes" id="UP000828390"/>
    </source>
</evidence>
<reference evidence="1" key="2">
    <citation type="submission" date="2020-11" db="EMBL/GenBank/DDBJ databases">
        <authorList>
            <person name="McCartney M.A."/>
            <person name="Auch B."/>
            <person name="Kono T."/>
            <person name="Mallez S."/>
            <person name="Becker A."/>
            <person name="Gohl D.M."/>
            <person name="Silverstein K.A.T."/>
            <person name="Koren S."/>
            <person name="Bechman K.B."/>
            <person name="Herman A."/>
            <person name="Abrahante J.E."/>
            <person name="Garbe J."/>
        </authorList>
    </citation>
    <scope>NUCLEOTIDE SEQUENCE</scope>
    <source>
        <strain evidence="1">Duluth1</strain>
        <tissue evidence="1">Whole animal</tissue>
    </source>
</reference>
<dbReference type="EMBL" id="JAIWYP010000003">
    <property type="protein sequence ID" value="KAH3854840.1"/>
    <property type="molecule type" value="Genomic_DNA"/>
</dbReference>
<gene>
    <name evidence="1" type="ORF">DPMN_097398</name>
</gene>
<dbReference type="Proteomes" id="UP000828390">
    <property type="component" value="Unassembled WGS sequence"/>
</dbReference>
<dbReference type="AlphaFoldDB" id="A0A9D4LA77"/>
<name>A0A9D4LA77_DREPO</name>